<feature type="signal peptide" evidence="1">
    <location>
        <begin position="1"/>
        <end position="23"/>
    </location>
</feature>
<keyword evidence="1" id="KW-0732">Signal</keyword>
<sequence>MVSRTARNLIVPLMLALSLAACGGNSAPPMEPPTNNSPTPTTPAPKEISGTIDGWLGGEAGVRAESTGSETGELVVLAEGTISADGSFSLTLPVEGEALAAALFTIDSSFTCAGPNSVSTVEITPGPFETVFVKNYFRVYDSTDSSEVV</sequence>
<organism evidence="2">
    <name type="scientific">uncultured Chloroflexia bacterium</name>
    <dbReference type="NCBI Taxonomy" id="1672391"/>
    <lineage>
        <taxon>Bacteria</taxon>
        <taxon>Bacillati</taxon>
        <taxon>Chloroflexota</taxon>
        <taxon>Chloroflexia</taxon>
        <taxon>environmental samples</taxon>
    </lineage>
</organism>
<accession>A0A6J4MQ95</accession>
<reference evidence="2" key="1">
    <citation type="submission" date="2020-02" db="EMBL/GenBank/DDBJ databases">
        <authorList>
            <person name="Meier V. D."/>
        </authorList>
    </citation>
    <scope>NUCLEOTIDE SEQUENCE</scope>
    <source>
        <strain evidence="2">AVDCRST_MAG93</strain>
    </source>
</reference>
<feature type="chain" id="PRO_5026731399" description="Bacterial Ig domain-containing protein" evidence="1">
    <location>
        <begin position="24"/>
        <end position="149"/>
    </location>
</feature>
<evidence type="ECO:0008006" key="3">
    <source>
        <dbReference type="Google" id="ProtNLM"/>
    </source>
</evidence>
<name>A0A6J4MQ95_9CHLR</name>
<dbReference type="PROSITE" id="PS51257">
    <property type="entry name" value="PROKAR_LIPOPROTEIN"/>
    <property type="match status" value="1"/>
</dbReference>
<gene>
    <name evidence="2" type="ORF">AVDCRST_MAG93-7965</name>
</gene>
<protein>
    <recommendedName>
        <fullName evidence="3">Bacterial Ig domain-containing protein</fullName>
    </recommendedName>
</protein>
<dbReference type="EMBL" id="CADCTR010002678">
    <property type="protein sequence ID" value="CAA9365774.1"/>
    <property type="molecule type" value="Genomic_DNA"/>
</dbReference>
<evidence type="ECO:0000313" key="2">
    <source>
        <dbReference type="EMBL" id="CAA9365774.1"/>
    </source>
</evidence>
<dbReference type="AlphaFoldDB" id="A0A6J4MQ95"/>
<proteinExistence type="predicted"/>
<evidence type="ECO:0000256" key="1">
    <source>
        <dbReference type="SAM" id="SignalP"/>
    </source>
</evidence>